<evidence type="ECO:0000313" key="3">
    <source>
        <dbReference type="Proteomes" id="UP000007796"/>
    </source>
</evidence>
<dbReference type="HOGENOM" id="CLU_2722478_0_0_1"/>
<reference evidence="2 3" key="1">
    <citation type="journal article" date="2011" name="Proc. Natl. Acad. Sci. U.S.A.">
        <title>Genome and transcriptome analyses of the mountain pine beetle-fungal symbiont Grosmannia clavigera, a lodgepole pine pathogen.</title>
        <authorList>
            <person name="DiGuistini S."/>
            <person name="Wang Y."/>
            <person name="Liao N.Y."/>
            <person name="Taylor G."/>
            <person name="Tanguay P."/>
            <person name="Feau N."/>
            <person name="Henrissat B."/>
            <person name="Chan S.K."/>
            <person name="Hesse-Orce U."/>
            <person name="Alamouti S.M."/>
            <person name="Tsui C.K.M."/>
            <person name="Docking R.T."/>
            <person name="Levasseur A."/>
            <person name="Haridas S."/>
            <person name="Robertson G."/>
            <person name="Birol I."/>
            <person name="Holt R.A."/>
            <person name="Marra M.A."/>
            <person name="Hamelin R.C."/>
            <person name="Hirst M."/>
            <person name="Jones S.J.M."/>
            <person name="Bohlmann J."/>
            <person name="Breuil C."/>
        </authorList>
    </citation>
    <scope>NUCLEOTIDE SEQUENCE [LARGE SCALE GENOMIC DNA]</scope>
    <source>
        <strain evidence="3">kw1407 / UAMH 11150</strain>
    </source>
</reference>
<dbReference type="GeneID" id="25974619"/>
<dbReference type="InParanoid" id="F0XDS7"/>
<sequence>MPLTDVGEQMSRRDRRRLTDSRGPENQYVQELTRRERFERRAGHVSIMEQEIDVSVDIGWMDLIENNADFME</sequence>
<protein>
    <submittedName>
        <fullName evidence="2">Uncharacterized protein</fullName>
    </submittedName>
</protein>
<dbReference type="AlphaFoldDB" id="F0XDS7"/>
<evidence type="ECO:0000256" key="1">
    <source>
        <dbReference type="SAM" id="MobiDB-lite"/>
    </source>
</evidence>
<organism evidence="3">
    <name type="scientific">Grosmannia clavigera (strain kw1407 / UAMH 11150)</name>
    <name type="common">Blue stain fungus</name>
    <name type="synonym">Graphiocladiella clavigera</name>
    <dbReference type="NCBI Taxonomy" id="655863"/>
    <lineage>
        <taxon>Eukaryota</taxon>
        <taxon>Fungi</taxon>
        <taxon>Dikarya</taxon>
        <taxon>Ascomycota</taxon>
        <taxon>Pezizomycotina</taxon>
        <taxon>Sordariomycetes</taxon>
        <taxon>Sordariomycetidae</taxon>
        <taxon>Ophiostomatales</taxon>
        <taxon>Ophiostomataceae</taxon>
        <taxon>Leptographium</taxon>
    </lineage>
</organism>
<name>F0XDS7_GROCL</name>
<dbReference type="Proteomes" id="UP000007796">
    <property type="component" value="Unassembled WGS sequence"/>
</dbReference>
<accession>F0XDS7</accession>
<proteinExistence type="predicted"/>
<dbReference type="RefSeq" id="XP_014174264.1">
    <property type="nucleotide sequence ID" value="XM_014318789.1"/>
</dbReference>
<evidence type="ECO:0000313" key="2">
    <source>
        <dbReference type="EMBL" id="EFX04782.1"/>
    </source>
</evidence>
<gene>
    <name evidence="2" type="ORF">CMQ_1710</name>
</gene>
<dbReference type="EMBL" id="GL629765">
    <property type="protein sequence ID" value="EFX04782.1"/>
    <property type="molecule type" value="Genomic_DNA"/>
</dbReference>
<keyword evidence="3" id="KW-1185">Reference proteome</keyword>
<feature type="region of interest" description="Disordered" evidence="1">
    <location>
        <begin position="1"/>
        <end position="27"/>
    </location>
</feature>